<dbReference type="Proteomes" id="UP000510686">
    <property type="component" value="Chromosome 5"/>
</dbReference>
<reference evidence="1 2" key="1">
    <citation type="submission" date="2020-07" db="EMBL/GenBank/DDBJ databases">
        <title>Telomere length de novo assembly of all 7 chromosomes of the fungus, Metarhizium brunneum, using a novel assembly pipeline.</title>
        <authorList>
            <person name="Saud z."/>
            <person name="Kortsinoglou A."/>
            <person name="Kouvelis V.N."/>
            <person name="Butt T.M."/>
        </authorList>
    </citation>
    <scope>NUCLEOTIDE SEQUENCE [LARGE SCALE GENOMIC DNA]</scope>
    <source>
        <strain evidence="1 2">4556</strain>
    </source>
</reference>
<dbReference type="GeneID" id="26245564"/>
<dbReference type="RefSeq" id="XP_014541701.2">
    <property type="nucleotide sequence ID" value="XM_014686215.2"/>
</dbReference>
<accession>A0A7D5V1T5</accession>
<protein>
    <submittedName>
        <fullName evidence="1">Uncharacterized protein</fullName>
    </submittedName>
</protein>
<dbReference type="KEGG" id="mbrn:26245564"/>
<evidence type="ECO:0000313" key="1">
    <source>
        <dbReference type="EMBL" id="QLI72455.1"/>
    </source>
</evidence>
<dbReference type="EMBL" id="CP058936">
    <property type="protein sequence ID" value="QLI72455.1"/>
    <property type="molecule type" value="Genomic_DNA"/>
</dbReference>
<sequence>MTVPIPNGHAFLERLFLHVDEEVNKKPDQELDGRGISKILYASQHFNKYVKQKWLKTTPSEGSFVLMHGGMAAVVANTLFDDDFLNIVYNQEVGHLLRAIRQREVDLGVPPVIPREWAETEDRCHAAIALALLHLEFSVNVFGGFLFYELMTLQRNLQDDKAIFQR</sequence>
<proteinExistence type="predicted"/>
<keyword evidence="2" id="KW-1185">Reference proteome</keyword>
<gene>
    <name evidence="1" type="ORF">G6M90_00g090420</name>
</gene>
<organism evidence="1 2">
    <name type="scientific">Metarhizium brunneum</name>
    <dbReference type="NCBI Taxonomy" id="500148"/>
    <lineage>
        <taxon>Eukaryota</taxon>
        <taxon>Fungi</taxon>
        <taxon>Dikarya</taxon>
        <taxon>Ascomycota</taxon>
        <taxon>Pezizomycotina</taxon>
        <taxon>Sordariomycetes</taxon>
        <taxon>Hypocreomycetidae</taxon>
        <taxon>Hypocreales</taxon>
        <taxon>Clavicipitaceae</taxon>
        <taxon>Metarhizium</taxon>
    </lineage>
</organism>
<dbReference type="AlphaFoldDB" id="A0A7D5V1T5"/>
<name>A0A7D5V1T5_9HYPO</name>
<evidence type="ECO:0000313" key="2">
    <source>
        <dbReference type="Proteomes" id="UP000510686"/>
    </source>
</evidence>